<evidence type="ECO:0000256" key="1">
    <source>
        <dbReference type="ARBA" id="ARBA00010879"/>
    </source>
</evidence>
<name>A0A670HMU8_PODMU</name>
<dbReference type="Pfam" id="PF00078">
    <property type="entry name" value="RVT_1"/>
    <property type="match status" value="1"/>
</dbReference>
<dbReference type="CDD" id="cd00303">
    <property type="entry name" value="retropepsin_like"/>
    <property type="match status" value="1"/>
</dbReference>
<dbReference type="Pfam" id="PF08284">
    <property type="entry name" value="RVP_2"/>
    <property type="match status" value="1"/>
</dbReference>
<accession>A0A670HMU8</accession>
<dbReference type="AlphaFoldDB" id="A0A670HMU8"/>
<evidence type="ECO:0000256" key="5">
    <source>
        <dbReference type="ARBA" id="ARBA00022759"/>
    </source>
</evidence>
<dbReference type="GO" id="GO:0004519">
    <property type="term" value="F:endonuclease activity"/>
    <property type="evidence" value="ECO:0007669"/>
    <property type="project" value="UniProtKB-KW"/>
</dbReference>
<dbReference type="SUPFAM" id="SSF56672">
    <property type="entry name" value="DNA/RNA polymerases"/>
    <property type="match status" value="1"/>
</dbReference>
<evidence type="ECO:0000256" key="8">
    <source>
        <dbReference type="SAM" id="MobiDB-lite"/>
    </source>
</evidence>
<feature type="compositionally biased region" description="Gly residues" evidence="8">
    <location>
        <begin position="22"/>
        <end position="35"/>
    </location>
</feature>
<dbReference type="InterPro" id="IPR050951">
    <property type="entry name" value="Retrovirus_Pol_polyprotein"/>
</dbReference>
<evidence type="ECO:0000256" key="2">
    <source>
        <dbReference type="ARBA" id="ARBA00022679"/>
    </source>
</evidence>
<organism evidence="10 11">
    <name type="scientific">Podarcis muralis</name>
    <name type="common">Wall lizard</name>
    <name type="synonym">Lacerta muralis</name>
    <dbReference type="NCBI Taxonomy" id="64176"/>
    <lineage>
        <taxon>Eukaryota</taxon>
        <taxon>Metazoa</taxon>
        <taxon>Chordata</taxon>
        <taxon>Craniata</taxon>
        <taxon>Vertebrata</taxon>
        <taxon>Euteleostomi</taxon>
        <taxon>Lepidosauria</taxon>
        <taxon>Squamata</taxon>
        <taxon>Bifurcata</taxon>
        <taxon>Unidentata</taxon>
        <taxon>Episquamata</taxon>
        <taxon>Laterata</taxon>
        <taxon>Lacertibaenia</taxon>
        <taxon>Lacertidae</taxon>
        <taxon>Podarcis</taxon>
    </lineage>
</organism>
<keyword evidence="3" id="KW-0548">Nucleotidyltransferase</keyword>
<dbReference type="GeneTree" id="ENSGT01100000263500"/>
<reference evidence="10" key="2">
    <citation type="submission" date="2025-08" db="UniProtKB">
        <authorList>
            <consortium name="Ensembl"/>
        </authorList>
    </citation>
    <scope>IDENTIFICATION</scope>
</reference>
<dbReference type="InterPro" id="IPR041373">
    <property type="entry name" value="RT_RNaseH"/>
</dbReference>
<evidence type="ECO:0000256" key="3">
    <source>
        <dbReference type="ARBA" id="ARBA00022695"/>
    </source>
</evidence>
<dbReference type="OMA" id="FHTINNT"/>
<dbReference type="GO" id="GO:0003964">
    <property type="term" value="F:RNA-directed DNA polymerase activity"/>
    <property type="evidence" value="ECO:0007669"/>
    <property type="project" value="UniProtKB-KW"/>
</dbReference>
<keyword evidence="11" id="KW-1185">Reference proteome</keyword>
<comment type="similarity">
    <text evidence="1">Belongs to the beta type-B retroviral polymerase family. HERV class-II K(HML-2) pol subfamily.</text>
</comment>
<feature type="domain" description="Reverse transcriptase" evidence="9">
    <location>
        <begin position="281"/>
        <end position="495"/>
    </location>
</feature>
<reference evidence="10 11" key="1">
    <citation type="journal article" date="2019" name="Proc. Natl. Acad. Sci. U.S.A.">
        <title>Regulatory changes in pterin and carotenoid genes underlie balanced color polymorphisms in the wall lizard.</title>
        <authorList>
            <person name="Andrade P."/>
            <person name="Pinho C."/>
            <person name="Perez I de Lanuza G."/>
            <person name="Afonso S."/>
            <person name="Brejcha J."/>
            <person name="Rubin C.J."/>
            <person name="Wallerman O."/>
            <person name="Pereira P."/>
            <person name="Sabatino S.J."/>
            <person name="Bellati A."/>
            <person name="Pellitteri-Rosa D."/>
            <person name="Bosakova Z."/>
            <person name="Bunikis I."/>
            <person name="Carretero M.A."/>
            <person name="Feiner N."/>
            <person name="Marsik P."/>
            <person name="Pauperio F."/>
            <person name="Salvi D."/>
            <person name="Soler L."/>
            <person name="While G.M."/>
            <person name="Uller T."/>
            <person name="Font E."/>
            <person name="Andersson L."/>
            <person name="Carneiro M."/>
        </authorList>
    </citation>
    <scope>NUCLEOTIDE SEQUENCE</scope>
</reference>
<dbReference type="InterPro" id="IPR021109">
    <property type="entry name" value="Peptidase_aspartic_dom_sf"/>
</dbReference>
<protein>
    <recommendedName>
        <fullName evidence="9">Reverse transcriptase domain-containing protein</fullName>
    </recommendedName>
</protein>
<dbReference type="FunFam" id="3.10.20.370:FF:000001">
    <property type="entry name" value="Retrovirus-related Pol polyprotein from transposon 17.6-like protein"/>
    <property type="match status" value="1"/>
</dbReference>
<dbReference type="PROSITE" id="PS50878">
    <property type="entry name" value="RT_POL"/>
    <property type="match status" value="1"/>
</dbReference>
<dbReference type="Gene3D" id="3.30.70.270">
    <property type="match status" value="2"/>
</dbReference>
<dbReference type="InterPro" id="IPR043502">
    <property type="entry name" value="DNA/RNA_pol_sf"/>
</dbReference>
<keyword evidence="2" id="KW-0808">Transferase</keyword>
<keyword evidence="4" id="KW-0540">Nuclease</keyword>
<sequence>MFPLPAARTFCQSLPTEKGLASDGGGRGGRGGGATNPGAGKRKRLAANQQAQQPGQQPVNVPKPDSPRAAIAIEVVLELPNGHPVKVQAMLDSGSSCNFFSRDFALEHQLHLLPLEAPLAVTTIDGRELIGGEVTHQTPPMRMRVSRHSETIAFHVASLAGPPIILRMSWLAQHDPVVAWHQRTVSFGSDYCLQHCLGGEMPRMSVARVASMAVERRGEVPPQYADLKEVFSEKEADRLPPHRPFDCQINLLPGAQLPVGKLHAMSDREMKELREFIDKNLKRGFIRESKAVGGSPVFFVDKKDSDKPRLVVDFRAVNLVSEPVTFPMPRIDNILTRVRKGKIFTKLDLRGAYNLIRMREGDEWKTTMFTPLGAFEYLVMPFGLQSGSACFQGFMHHVLGPLLYKNCVAFLDDVLIYSGNEEQHVRDVREVLRLQKHQLWVKLEKCQFHTREVEFLGYKLSDKGLAMDPSKVQAVLEWKPPKTRKDVQRFLGFSNFYRKFIKNFAHLTAPITDCLSSKRKFVWTEEAQRSFERLKKAFASEEQLLHVDLEKPLRLETDASDRAIGAVLLQPGLGKQEWKPCAFFSRKLSKSEQNYTVYDRELFAIYTAFRRWRHLLIGAQHKIQVCTDHKNLEYWRTARVLNQRQIRWAQEFSKFSFEIRYVPGEQNVRADALSRKPEYFEGEGPPETRHVIPEDRWVCGGTLVGTRELAGLTRNDEFAQTKIRELRDGGEAPEGFEEKEGVLYYRGGNVRTGGSFKKKGTQTTT</sequence>
<evidence type="ECO:0000313" key="11">
    <source>
        <dbReference type="Proteomes" id="UP000472272"/>
    </source>
</evidence>
<evidence type="ECO:0000256" key="6">
    <source>
        <dbReference type="ARBA" id="ARBA00022801"/>
    </source>
</evidence>
<evidence type="ECO:0000256" key="4">
    <source>
        <dbReference type="ARBA" id="ARBA00022722"/>
    </source>
</evidence>
<dbReference type="InterPro" id="IPR043128">
    <property type="entry name" value="Rev_trsase/Diguanyl_cyclase"/>
</dbReference>
<evidence type="ECO:0000256" key="7">
    <source>
        <dbReference type="ARBA" id="ARBA00022918"/>
    </source>
</evidence>
<keyword evidence="6" id="KW-0378">Hydrolase</keyword>
<feature type="compositionally biased region" description="Low complexity" evidence="8">
    <location>
        <begin position="46"/>
        <end position="62"/>
    </location>
</feature>
<dbReference type="CDD" id="cd09274">
    <property type="entry name" value="RNase_HI_RT_Ty3"/>
    <property type="match status" value="1"/>
</dbReference>
<dbReference type="CDD" id="cd01647">
    <property type="entry name" value="RT_LTR"/>
    <property type="match status" value="1"/>
</dbReference>
<feature type="region of interest" description="Disordered" evidence="8">
    <location>
        <begin position="13"/>
        <end position="65"/>
    </location>
</feature>
<dbReference type="Proteomes" id="UP000472272">
    <property type="component" value="Chromosome 2"/>
</dbReference>
<dbReference type="FunFam" id="3.30.70.270:FF:000026">
    <property type="entry name" value="Transposon Ty3-G Gag-Pol polyprotein"/>
    <property type="match status" value="1"/>
</dbReference>
<dbReference type="PANTHER" id="PTHR37984">
    <property type="entry name" value="PROTEIN CBG26694"/>
    <property type="match status" value="1"/>
</dbReference>
<dbReference type="GO" id="GO:0016787">
    <property type="term" value="F:hydrolase activity"/>
    <property type="evidence" value="ECO:0007669"/>
    <property type="project" value="UniProtKB-KW"/>
</dbReference>
<keyword evidence="7" id="KW-0695">RNA-directed DNA polymerase</keyword>
<dbReference type="Ensembl" id="ENSPMRT00000001044.1">
    <property type="protein sequence ID" value="ENSPMRP00000000983.1"/>
    <property type="gene ID" value="ENSPMRG00000000730.1"/>
</dbReference>
<dbReference type="Gene3D" id="3.10.10.10">
    <property type="entry name" value="HIV Type 1 Reverse Transcriptase, subunit A, domain 1"/>
    <property type="match status" value="1"/>
</dbReference>
<dbReference type="Pfam" id="PF17917">
    <property type="entry name" value="RT_RNaseH"/>
    <property type="match status" value="1"/>
</dbReference>
<dbReference type="PANTHER" id="PTHR37984:SF5">
    <property type="entry name" value="PROTEIN NYNRIN-LIKE"/>
    <property type="match status" value="1"/>
</dbReference>
<proteinExistence type="inferred from homology"/>
<evidence type="ECO:0000313" key="10">
    <source>
        <dbReference type="Ensembl" id="ENSPMRP00000000983.1"/>
    </source>
</evidence>
<keyword evidence="5" id="KW-0255">Endonuclease</keyword>
<dbReference type="Gene3D" id="2.40.70.10">
    <property type="entry name" value="Acid Proteases"/>
    <property type="match status" value="1"/>
</dbReference>
<dbReference type="InterPro" id="IPR000477">
    <property type="entry name" value="RT_dom"/>
</dbReference>
<reference evidence="10" key="3">
    <citation type="submission" date="2025-09" db="UniProtKB">
        <authorList>
            <consortium name="Ensembl"/>
        </authorList>
    </citation>
    <scope>IDENTIFICATION</scope>
</reference>
<evidence type="ECO:0000259" key="9">
    <source>
        <dbReference type="PROSITE" id="PS50878"/>
    </source>
</evidence>